<dbReference type="Gene3D" id="3.40.470.10">
    <property type="entry name" value="Uracil-DNA glycosylase-like domain"/>
    <property type="match status" value="1"/>
</dbReference>
<feature type="domain" description="Uracil-DNA glycosylase-like" evidence="8">
    <location>
        <begin position="4"/>
        <end position="170"/>
    </location>
</feature>
<dbReference type="EMBL" id="MUAV01000007">
    <property type="protein sequence ID" value="RAP41938.1"/>
    <property type="molecule type" value="Genomic_DNA"/>
</dbReference>
<keyword evidence="7" id="KW-0234">DNA repair</keyword>
<keyword evidence="6" id="KW-0378">Hydrolase</keyword>
<dbReference type="Pfam" id="PF03167">
    <property type="entry name" value="UDG"/>
    <property type="match status" value="1"/>
</dbReference>
<evidence type="ECO:0000313" key="10">
    <source>
        <dbReference type="Proteomes" id="UP000248659"/>
    </source>
</evidence>
<accession>A0ABX9DIH8</accession>
<evidence type="ECO:0000256" key="2">
    <source>
        <dbReference type="ARBA" id="ARBA00002631"/>
    </source>
</evidence>
<evidence type="ECO:0000256" key="1">
    <source>
        <dbReference type="ARBA" id="ARBA00001400"/>
    </source>
</evidence>
<dbReference type="Proteomes" id="UP000248659">
    <property type="component" value="Unassembled WGS sequence"/>
</dbReference>
<keyword evidence="5" id="KW-0227">DNA damage</keyword>
<dbReference type="InterPro" id="IPR005122">
    <property type="entry name" value="Uracil-DNA_glycosylase-like"/>
</dbReference>
<reference evidence="9 10" key="1">
    <citation type="submission" date="2017-01" db="EMBL/GenBank/DDBJ databases">
        <title>Genome sequence of Rhodovulum viride JA756.</title>
        <authorList>
            <person name="Lakshmi K.V."/>
            <person name="Tushar L.D."/>
            <person name="Sasikala C."/>
            <person name="Venkataramana C."/>
        </authorList>
    </citation>
    <scope>NUCLEOTIDE SEQUENCE [LARGE SCALE GENOMIC DNA]</scope>
    <source>
        <strain evidence="9 10">JA756</strain>
    </source>
</reference>
<comment type="caution">
    <text evidence="9">The sequence shown here is derived from an EMBL/GenBank/DDBJ whole genome shotgun (WGS) entry which is preliminary data.</text>
</comment>
<dbReference type="EC" id="3.2.2.27" evidence="3"/>
<dbReference type="SUPFAM" id="SSF52141">
    <property type="entry name" value="Uracil-DNA glycosylase-like"/>
    <property type="match status" value="1"/>
</dbReference>
<evidence type="ECO:0000313" key="9">
    <source>
        <dbReference type="EMBL" id="RAP41938.1"/>
    </source>
</evidence>
<comment type="function">
    <text evidence="2">Excises uracil residues from the DNA which can arise as a result of misincorporation of dUMP residues by DNA polymerase or due to deamination of cytosine.</text>
</comment>
<dbReference type="PANTHER" id="PTHR11264">
    <property type="entry name" value="URACIL-DNA GLYCOSYLASE"/>
    <property type="match status" value="1"/>
</dbReference>
<organism evidence="9 10">
    <name type="scientific">Rhodovulum viride</name>
    <dbReference type="NCBI Taxonomy" id="1231134"/>
    <lineage>
        <taxon>Bacteria</taxon>
        <taxon>Pseudomonadati</taxon>
        <taxon>Pseudomonadota</taxon>
        <taxon>Alphaproteobacteria</taxon>
        <taxon>Rhodobacterales</taxon>
        <taxon>Paracoccaceae</taxon>
        <taxon>Rhodovulum</taxon>
    </lineage>
</organism>
<keyword evidence="10" id="KW-1185">Reference proteome</keyword>
<protein>
    <recommendedName>
        <fullName evidence="4">Uracil-DNA glycosylase</fullName>
        <ecNumber evidence="3">3.2.2.27</ecNumber>
    </recommendedName>
</protein>
<evidence type="ECO:0000256" key="4">
    <source>
        <dbReference type="ARBA" id="ARBA00018429"/>
    </source>
</evidence>
<proteinExistence type="predicted"/>
<gene>
    <name evidence="9" type="ORF">BYZ73_08305</name>
</gene>
<dbReference type="InterPro" id="IPR036895">
    <property type="entry name" value="Uracil-DNA_glycosylase-like_sf"/>
</dbReference>
<evidence type="ECO:0000256" key="6">
    <source>
        <dbReference type="ARBA" id="ARBA00022801"/>
    </source>
</evidence>
<evidence type="ECO:0000256" key="3">
    <source>
        <dbReference type="ARBA" id="ARBA00012030"/>
    </source>
</evidence>
<evidence type="ECO:0000256" key="5">
    <source>
        <dbReference type="ARBA" id="ARBA00022763"/>
    </source>
</evidence>
<dbReference type="InterPro" id="IPR002043">
    <property type="entry name" value="UDG_fam1"/>
</dbReference>
<name>A0ABX9DIH8_9RHOB</name>
<comment type="catalytic activity">
    <reaction evidence="1">
        <text>Hydrolyzes single-stranded DNA or mismatched double-stranded DNA and polynucleotides, releasing free uracil.</text>
        <dbReference type="EC" id="3.2.2.27"/>
    </reaction>
</comment>
<evidence type="ECO:0000259" key="8">
    <source>
        <dbReference type="Pfam" id="PF03167"/>
    </source>
</evidence>
<evidence type="ECO:0000256" key="7">
    <source>
        <dbReference type="ARBA" id="ARBA00023204"/>
    </source>
</evidence>
<dbReference type="PANTHER" id="PTHR11264:SF8">
    <property type="entry name" value="URACIL-DNA GLYCOSYLASE-LIKE DOMAIN-CONTAINING PROTEIN"/>
    <property type="match status" value="1"/>
</dbReference>
<sequence>MHTVVIGQDPYPEVQRATGRAFEDWGVPELDFSPSLKRLLQSALTCQNPGLNADQNDTGWQEIREEVTAQLANRQAMTAYFDRLAAQGVLFLNAAWTCSAVPVGLPKTEKDRISSAHRVFWRPVMQKLIADLAALEQPIAFILLGKTAQNLLSGIEGVFRHSAVVPNNHPGRPAYFGDNPFCRLNAAQEQLAGAEIQWWAPQELPPAGPNVGGDP</sequence>